<dbReference type="EMBL" id="UGPL01000008">
    <property type="protein sequence ID" value="STY91742.1"/>
    <property type="molecule type" value="Genomic_DNA"/>
</dbReference>
<evidence type="ECO:0000256" key="6">
    <source>
        <dbReference type="ARBA" id="ARBA00022801"/>
    </source>
</evidence>
<protein>
    <submittedName>
        <fullName evidence="8">Bacteriophage replication gene A protein (GPA)</fullName>
    </submittedName>
</protein>
<evidence type="ECO:0000313" key="8">
    <source>
        <dbReference type="EMBL" id="STY91742.1"/>
    </source>
</evidence>
<evidence type="ECO:0000259" key="7">
    <source>
        <dbReference type="Pfam" id="PF05840"/>
    </source>
</evidence>
<reference evidence="8 9" key="1">
    <citation type="submission" date="2018-06" db="EMBL/GenBank/DDBJ databases">
        <authorList>
            <consortium name="Pathogen Informatics"/>
            <person name="Doyle S."/>
        </authorList>
    </citation>
    <scope>NUCLEOTIDE SEQUENCE [LARGE SCALE GENOMIC DNA]</scope>
    <source>
        <strain evidence="8 9">NCTC9380</strain>
    </source>
</reference>
<dbReference type="GO" id="GO:0016787">
    <property type="term" value="F:hydrolase activity"/>
    <property type="evidence" value="ECO:0007669"/>
    <property type="project" value="UniProtKB-KW"/>
</dbReference>
<evidence type="ECO:0000256" key="5">
    <source>
        <dbReference type="ARBA" id="ARBA00022759"/>
    </source>
</evidence>
<evidence type="ECO:0000256" key="3">
    <source>
        <dbReference type="ARBA" id="ARBA00022705"/>
    </source>
</evidence>
<gene>
    <name evidence="8" type="ORF">NCTC9380_02996</name>
</gene>
<organism evidence="8 9">
    <name type="scientific">Mannheimia haemolytica</name>
    <name type="common">Pasteurella haemolytica</name>
    <dbReference type="NCBI Taxonomy" id="75985"/>
    <lineage>
        <taxon>Bacteria</taxon>
        <taxon>Pseudomonadati</taxon>
        <taxon>Pseudomonadota</taxon>
        <taxon>Gammaproteobacteria</taxon>
        <taxon>Pasteurellales</taxon>
        <taxon>Pasteurellaceae</taxon>
        <taxon>Mannheimia</taxon>
    </lineage>
</organism>
<dbReference type="GO" id="GO:0006260">
    <property type="term" value="P:DNA replication"/>
    <property type="evidence" value="ECO:0007669"/>
    <property type="project" value="UniProtKB-KW"/>
</dbReference>
<dbReference type="Proteomes" id="UP000254031">
    <property type="component" value="Unassembled WGS sequence"/>
</dbReference>
<keyword evidence="3" id="KW-0235">DNA replication</keyword>
<comment type="function">
    <text evidence="1">Possible endonuclease which induces a single-strand cut and initiates DNA replication.</text>
</comment>
<proteinExistence type="inferred from homology"/>
<name>A0A378PYA5_MANHA</name>
<evidence type="ECO:0000256" key="4">
    <source>
        <dbReference type="ARBA" id="ARBA00022722"/>
    </source>
</evidence>
<feature type="domain" description="Replication gene A protein-like" evidence="7">
    <location>
        <begin position="15"/>
        <end position="101"/>
    </location>
</feature>
<evidence type="ECO:0000256" key="1">
    <source>
        <dbReference type="ARBA" id="ARBA00003293"/>
    </source>
</evidence>
<evidence type="ECO:0000256" key="2">
    <source>
        <dbReference type="ARBA" id="ARBA00009260"/>
    </source>
</evidence>
<comment type="similarity">
    <text evidence="2">Belongs to the phage GPA family.</text>
</comment>
<evidence type="ECO:0000313" key="9">
    <source>
        <dbReference type="Proteomes" id="UP000254031"/>
    </source>
</evidence>
<keyword evidence="4" id="KW-0540">Nuclease</keyword>
<keyword evidence="6" id="KW-0378">Hydrolase</keyword>
<dbReference type="Pfam" id="PF05840">
    <property type="entry name" value="Phage_GPA"/>
    <property type="match status" value="1"/>
</dbReference>
<sequence length="133" mass="15199">MRAVCEYAFALLFKCSLKAFEAQRKANIDYLKSMIIANIAEPEEQLSLFETWLKSASNPKIKRLELLTRMNGFERYADKQGHEGWFITLTAPSKYHAMLSRTSSVTRNGMEQALRNTGLPCEYLGENPCQTQP</sequence>
<dbReference type="AlphaFoldDB" id="A0A378PYA5"/>
<keyword evidence="5" id="KW-0255">Endonuclease</keyword>
<dbReference type="GO" id="GO:0004519">
    <property type="term" value="F:endonuclease activity"/>
    <property type="evidence" value="ECO:0007669"/>
    <property type="project" value="UniProtKB-KW"/>
</dbReference>
<dbReference type="InterPro" id="IPR008766">
    <property type="entry name" value="Replication_gene_A-like"/>
</dbReference>
<accession>A0A378PYA5</accession>